<dbReference type="Gene3D" id="1.10.357.10">
    <property type="entry name" value="Tetracycline Repressor, domain 2"/>
    <property type="match status" value="1"/>
</dbReference>
<feature type="domain" description="HTH tetR-type" evidence="9">
    <location>
        <begin position="20"/>
        <end position="80"/>
    </location>
</feature>
<protein>
    <recommendedName>
        <fullName evidence="6">Nucleoid occlusion factor SlmA</fullName>
    </recommendedName>
</protein>
<dbReference type="SUPFAM" id="SSF48498">
    <property type="entry name" value="Tetracyclin repressor-like, C-terminal domain"/>
    <property type="match status" value="1"/>
</dbReference>
<dbReference type="PANTHER" id="PTHR30055">
    <property type="entry name" value="HTH-TYPE TRANSCRIPTIONAL REGULATOR RUTR"/>
    <property type="match status" value="1"/>
</dbReference>
<dbReference type="Pfam" id="PF22276">
    <property type="entry name" value="SlmA-like_C"/>
    <property type="match status" value="1"/>
</dbReference>
<dbReference type="GO" id="GO:0043590">
    <property type="term" value="C:bacterial nucleoid"/>
    <property type="evidence" value="ECO:0007669"/>
    <property type="project" value="UniProtKB-UniRule"/>
</dbReference>
<dbReference type="InterPro" id="IPR050109">
    <property type="entry name" value="HTH-type_TetR-like_transc_reg"/>
</dbReference>
<dbReference type="PANTHER" id="PTHR30055:SF183">
    <property type="entry name" value="NUCLEOID OCCLUSION FACTOR SLMA"/>
    <property type="match status" value="1"/>
</dbReference>
<evidence type="ECO:0000256" key="3">
    <source>
        <dbReference type="ARBA" id="ARBA00023054"/>
    </source>
</evidence>
<dbReference type="InterPro" id="IPR023769">
    <property type="entry name" value="NO_SlmA"/>
</dbReference>
<dbReference type="SUPFAM" id="SSF46689">
    <property type="entry name" value="Homeodomain-like"/>
    <property type="match status" value="1"/>
</dbReference>
<evidence type="ECO:0000259" key="9">
    <source>
        <dbReference type="PROSITE" id="PS50977"/>
    </source>
</evidence>
<evidence type="ECO:0000256" key="4">
    <source>
        <dbReference type="ARBA" id="ARBA00023125"/>
    </source>
</evidence>
<dbReference type="GO" id="GO:0003700">
    <property type="term" value="F:DNA-binding transcription factor activity"/>
    <property type="evidence" value="ECO:0007669"/>
    <property type="project" value="TreeGrafter"/>
</dbReference>
<dbReference type="GO" id="GO:0000976">
    <property type="term" value="F:transcription cis-regulatory region binding"/>
    <property type="evidence" value="ECO:0007669"/>
    <property type="project" value="TreeGrafter"/>
</dbReference>
<evidence type="ECO:0000256" key="1">
    <source>
        <dbReference type="ARBA" id="ARBA00022490"/>
    </source>
</evidence>
<gene>
    <name evidence="6 10" type="primary">slmA</name>
    <name evidence="10" type="ORF">YBY_35400</name>
</gene>
<reference evidence="10" key="1">
    <citation type="submission" date="2019-03" db="EMBL/GenBank/DDBJ databases">
        <title>Whole genome analysis of nitrate-reducing bacteria Marinobacter hydrocarbonoclasticus YB03.</title>
        <authorList>
            <person name="Azam A.H."/>
            <person name="Yuk S.R."/>
            <person name="Kamarisima K."/>
            <person name="Miyanaga K."/>
            <person name="Tanji Y."/>
        </authorList>
    </citation>
    <scope>NUCLEOTIDE SEQUENCE</scope>
    <source>
        <strain evidence="10">YB03</strain>
    </source>
</reference>
<dbReference type="EMBL" id="AP019537">
    <property type="protein sequence ID" value="BBJ05691.1"/>
    <property type="molecule type" value="Genomic_DNA"/>
</dbReference>
<evidence type="ECO:0000256" key="8">
    <source>
        <dbReference type="SAM" id="MobiDB-lite"/>
    </source>
</evidence>
<dbReference type="InterPro" id="IPR009057">
    <property type="entry name" value="Homeodomain-like_sf"/>
</dbReference>
<dbReference type="GO" id="GO:0005737">
    <property type="term" value="C:cytoplasm"/>
    <property type="evidence" value="ECO:0007669"/>
    <property type="project" value="UniProtKB-UniRule"/>
</dbReference>
<feature type="DNA-binding region" description="H-T-H motif" evidence="7">
    <location>
        <begin position="43"/>
        <end position="62"/>
    </location>
</feature>
<comment type="function">
    <text evidence="6">Required for nucleoid occlusion (NO) phenomenon, which prevents Z-ring formation and cell division over the nucleoid. Acts as a DNA-associated cell division inhibitor that binds simultaneously chromosomal DNA and FtsZ, and disrupts the assembly of FtsZ polymers. SlmA-DNA-binding sequences (SBS) are dispersed on non-Ter regions of the chromosome, preventing FtsZ polymerization at these regions.</text>
</comment>
<accession>A0A455W930</accession>
<sequence length="209" mass="23715">MLSVAKKTERCSTDMTTQKPSRRDTILQALVELLQNDPGARITTAGLAKTVGVTEAALYRHFPSKRKMFEALIEFAEEAVFSRCQVVLQEQEDVRVRLQQLVHLVLVFAERNPGLCCVLTGDALMGEDESLRKRASQFFERLETQFRQTLKEGEIRQSLRPRTSAARGADFVMVFLEGRIQRFVRSSFARLPSADFDEAWSLVSEAVWG</sequence>
<feature type="compositionally biased region" description="Basic and acidic residues" evidence="8">
    <location>
        <begin position="1"/>
        <end position="12"/>
    </location>
</feature>
<comment type="subunit">
    <text evidence="6">Homodimer. Interacts with FtsZ.</text>
</comment>
<feature type="region of interest" description="Disordered" evidence="8">
    <location>
        <begin position="1"/>
        <end position="20"/>
    </location>
</feature>
<dbReference type="HAMAP" id="MF_01839">
    <property type="entry name" value="NO_factor_SlmA"/>
    <property type="match status" value="1"/>
</dbReference>
<evidence type="ECO:0000256" key="6">
    <source>
        <dbReference type="HAMAP-Rule" id="MF_01839"/>
    </source>
</evidence>
<evidence type="ECO:0000313" key="10">
    <source>
        <dbReference type="EMBL" id="BBJ05691.1"/>
    </source>
</evidence>
<keyword evidence="2 6" id="KW-0132">Cell division</keyword>
<dbReference type="GO" id="GO:0051301">
    <property type="term" value="P:cell division"/>
    <property type="evidence" value="ECO:0007669"/>
    <property type="project" value="UniProtKB-KW"/>
</dbReference>
<evidence type="ECO:0000256" key="5">
    <source>
        <dbReference type="ARBA" id="ARBA00023306"/>
    </source>
</evidence>
<dbReference type="Pfam" id="PF00440">
    <property type="entry name" value="TetR_N"/>
    <property type="match status" value="1"/>
</dbReference>
<dbReference type="GO" id="GO:0010974">
    <property type="term" value="P:negative regulation of division septum assembly"/>
    <property type="evidence" value="ECO:0007669"/>
    <property type="project" value="InterPro"/>
</dbReference>
<name>A0A455W930_MARNT</name>
<dbReference type="InterPro" id="IPR001647">
    <property type="entry name" value="HTH_TetR"/>
</dbReference>
<dbReference type="PROSITE" id="PS50977">
    <property type="entry name" value="HTH_TETR_2"/>
    <property type="match status" value="1"/>
</dbReference>
<dbReference type="InterPro" id="IPR036271">
    <property type="entry name" value="Tet_transcr_reg_TetR-rel_C_sf"/>
</dbReference>
<dbReference type="NCBIfam" id="NF007015">
    <property type="entry name" value="PRK09480.1"/>
    <property type="match status" value="1"/>
</dbReference>
<keyword evidence="4 6" id="KW-0238">DNA-binding</keyword>
<keyword evidence="5 6" id="KW-0131">Cell cycle</keyword>
<dbReference type="AlphaFoldDB" id="A0A455W930"/>
<comment type="subcellular location">
    <subcellularLocation>
        <location evidence="6">Cytoplasm</location>
        <location evidence="6">Nucleoid</location>
    </subcellularLocation>
</comment>
<keyword evidence="1 6" id="KW-0963">Cytoplasm</keyword>
<organism evidence="10">
    <name type="scientific">Marinobacter nauticus</name>
    <name type="common">Marinobacter hydrocarbonoclasticus</name>
    <name type="synonym">Marinobacter aquaeolei</name>
    <dbReference type="NCBI Taxonomy" id="2743"/>
    <lineage>
        <taxon>Bacteria</taxon>
        <taxon>Pseudomonadati</taxon>
        <taxon>Pseudomonadota</taxon>
        <taxon>Gammaproteobacteria</taxon>
        <taxon>Pseudomonadales</taxon>
        <taxon>Marinobacteraceae</taxon>
        <taxon>Marinobacter</taxon>
    </lineage>
</organism>
<proteinExistence type="inferred from homology"/>
<dbReference type="InterPro" id="IPR054580">
    <property type="entry name" value="SlmA-like_C"/>
</dbReference>
<comment type="similarity">
    <text evidence="6">Belongs to the nucleoid occlusion factor SlmA family.</text>
</comment>
<evidence type="ECO:0000256" key="2">
    <source>
        <dbReference type="ARBA" id="ARBA00022618"/>
    </source>
</evidence>
<keyword evidence="3" id="KW-0175">Coiled coil</keyword>
<evidence type="ECO:0000256" key="7">
    <source>
        <dbReference type="PROSITE-ProRule" id="PRU00335"/>
    </source>
</evidence>